<sequence length="366" mass="39389">MAALSSTSTRSHGSHRSHRSHRSRHMILQPDDISYHQNNDFEEDDAWIDDAPVFDHTIDLTPPESPVPSCAASTHSLSVDPEEDARGAPEPQPRVLPDYFQFPHSLRAKIGPTLLQPATPPPRIRTHSGLSHLSTPASSSRPHTPRRDSIFRHSSFKSSTASASNSGSPVIRLKSLSCSRRPSFLTSSFPFPLSSPRPATVTDVDVDVDVQVDVGVGVPPPPPPVPPAPPSQLFSASSSSSSPRSTPLHPASKTPVPAPVPVPAALPAPVPSIRGRSHRQPWLTASPLIISLIHECAASSPSGGGIFADGVRVRRPDSQVSKKQFTPLEKMEKIRQAQSRWVSNGLSFKLLARSALKSFLSFSVST</sequence>
<dbReference type="EMBL" id="KL198106">
    <property type="protein sequence ID" value="KDQ07478.1"/>
    <property type="molecule type" value="Genomic_DNA"/>
</dbReference>
<dbReference type="Proteomes" id="UP000027195">
    <property type="component" value="Unassembled WGS sequence"/>
</dbReference>
<proteinExistence type="predicted"/>
<feature type="region of interest" description="Disordered" evidence="1">
    <location>
        <begin position="1"/>
        <end position="28"/>
    </location>
</feature>
<dbReference type="InParanoid" id="A0A067LVU6"/>
<feature type="region of interest" description="Disordered" evidence="1">
    <location>
        <begin position="62"/>
        <end position="96"/>
    </location>
</feature>
<gene>
    <name evidence="2" type="ORF">BOTBODRAFT_608892</name>
</gene>
<feature type="compositionally biased region" description="Low complexity" evidence="1">
    <location>
        <begin position="231"/>
        <end position="250"/>
    </location>
</feature>
<feature type="compositionally biased region" description="Pro residues" evidence="1">
    <location>
        <begin position="218"/>
        <end position="230"/>
    </location>
</feature>
<feature type="compositionally biased region" description="Low complexity" evidence="1">
    <location>
        <begin position="156"/>
        <end position="168"/>
    </location>
</feature>
<evidence type="ECO:0000256" key="1">
    <source>
        <dbReference type="SAM" id="MobiDB-lite"/>
    </source>
</evidence>
<protein>
    <submittedName>
        <fullName evidence="2">Uncharacterized protein</fullName>
    </submittedName>
</protein>
<feature type="region of interest" description="Disordered" evidence="1">
    <location>
        <begin position="213"/>
        <end position="260"/>
    </location>
</feature>
<accession>A0A067LVU6</accession>
<feature type="compositionally biased region" description="Low complexity" evidence="1">
    <location>
        <begin position="1"/>
        <end position="11"/>
    </location>
</feature>
<evidence type="ECO:0000313" key="3">
    <source>
        <dbReference type="Proteomes" id="UP000027195"/>
    </source>
</evidence>
<organism evidence="2 3">
    <name type="scientific">Botryobasidium botryosum (strain FD-172 SS1)</name>
    <dbReference type="NCBI Taxonomy" id="930990"/>
    <lineage>
        <taxon>Eukaryota</taxon>
        <taxon>Fungi</taxon>
        <taxon>Dikarya</taxon>
        <taxon>Basidiomycota</taxon>
        <taxon>Agaricomycotina</taxon>
        <taxon>Agaricomycetes</taxon>
        <taxon>Cantharellales</taxon>
        <taxon>Botryobasidiaceae</taxon>
        <taxon>Botryobasidium</taxon>
    </lineage>
</organism>
<reference evidence="3" key="1">
    <citation type="journal article" date="2014" name="Proc. Natl. Acad. Sci. U.S.A.">
        <title>Extensive sampling of basidiomycete genomes demonstrates inadequacy of the white-rot/brown-rot paradigm for wood decay fungi.</title>
        <authorList>
            <person name="Riley R."/>
            <person name="Salamov A.A."/>
            <person name="Brown D.W."/>
            <person name="Nagy L.G."/>
            <person name="Floudas D."/>
            <person name="Held B.W."/>
            <person name="Levasseur A."/>
            <person name="Lombard V."/>
            <person name="Morin E."/>
            <person name="Otillar R."/>
            <person name="Lindquist E.A."/>
            <person name="Sun H."/>
            <person name="LaButti K.M."/>
            <person name="Schmutz J."/>
            <person name="Jabbour D."/>
            <person name="Luo H."/>
            <person name="Baker S.E."/>
            <person name="Pisabarro A.G."/>
            <person name="Walton J.D."/>
            <person name="Blanchette R.A."/>
            <person name="Henrissat B."/>
            <person name="Martin F."/>
            <person name="Cullen D."/>
            <person name="Hibbett D.S."/>
            <person name="Grigoriev I.V."/>
        </authorList>
    </citation>
    <scope>NUCLEOTIDE SEQUENCE [LARGE SCALE GENOMIC DNA]</scope>
    <source>
        <strain evidence="3">FD-172 SS1</strain>
    </source>
</reference>
<feature type="region of interest" description="Disordered" evidence="1">
    <location>
        <begin position="112"/>
        <end position="170"/>
    </location>
</feature>
<keyword evidence="3" id="KW-1185">Reference proteome</keyword>
<feature type="compositionally biased region" description="Basic residues" evidence="1">
    <location>
        <begin position="12"/>
        <end position="25"/>
    </location>
</feature>
<evidence type="ECO:0000313" key="2">
    <source>
        <dbReference type="EMBL" id="KDQ07478.1"/>
    </source>
</evidence>
<dbReference type="AlphaFoldDB" id="A0A067LVU6"/>
<dbReference type="HOGENOM" id="CLU_756473_0_0_1"/>
<feature type="compositionally biased region" description="Polar residues" evidence="1">
    <location>
        <begin position="128"/>
        <end position="142"/>
    </location>
</feature>
<name>A0A067LVU6_BOTB1</name>